<dbReference type="SUPFAM" id="SSF117281">
    <property type="entry name" value="Kelch motif"/>
    <property type="match status" value="1"/>
</dbReference>
<keyword evidence="5" id="KW-1185">Reference proteome</keyword>
<protein>
    <submittedName>
        <fullName evidence="4">Protein MFI (Mitochondrial fission factor interactor)</fullName>
    </submittedName>
</protein>
<evidence type="ECO:0000256" key="2">
    <source>
        <dbReference type="SAM" id="Phobius"/>
    </source>
</evidence>
<feature type="domain" description="EGF-like" evidence="3">
    <location>
        <begin position="624"/>
        <end position="659"/>
    </location>
</feature>
<reference evidence="4 5" key="1">
    <citation type="submission" date="2024-02" db="EMBL/GenBank/DDBJ databases">
        <authorList>
            <person name="Chen Y."/>
            <person name="Shah S."/>
            <person name="Dougan E. K."/>
            <person name="Thang M."/>
            <person name="Chan C."/>
        </authorList>
    </citation>
    <scope>NUCLEOTIDE SEQUENCE [LARGE SCALE GENOMIC DNA]</scope>
</reference>
<keyword evidence="2" id="KW-1133">Transmembrane helix</keyword>
<dbReference type="PROSITE" id="PS00022">
    <property type="entry name" value="EGF_1"/>
    <property type="match status" value="2"/>
</dbReference>
<feature type="domain" description="EGF-like" evidence="3">
    <location>
        <begin position="557"/>
        <end position="590"/>
    </location>
</feature>
<gene>
    <name evidence="4" type="ORF">SCF082_LOCUS8420</name>
</gene>
<proteinExistence type="predicted"/>
<sequence>MDRRFEEFLASKPQRWHRRLVQRPWLLPVIAMHLAARRLQRAWRTNWLQRTKPSAIGAEEEGLPVTPPVTPAPRKLHVAHAALRLRHIEHLRRRMVLPRDQAQDANYPVYESFESFCLALIQGWWQSKVHVWRVRRVQSYMGRKLYQVAAFEIQQAWQLYEHRLRSRSLDQSSWTEQEQLVHYAKMLAEAARKIQHKWRSYKDRGVFETLQETIAMFRRSGDPYLLLRAVLPREAVLLDPAMQVHVRFRLGGPRFPPSIFYKIYTHGNVVDLGSFAPREYHLERMSQEQGLALPGDLGWYRRVENNGWRPLAVRFASEGLVDKDVEKFTGRRAQNFHYSKLRRRQEIELKRRQRKIEWFQKLYGFKEDIQEDYQLEDETVSPQEFSPRELNEMDMEEDMLLDWSRKLDFDAYMESWQTIATTDGSEGSLPITMQLLLFGGYTAAGTETNDLHMYDISKQTWKQVAVSGAGPSPRQAHSAARHGHQLVVAGGCSGSVCFSDVWSFDPMALRWTQRSSSPMPWREREGHSATFVGGHMFVFGGCQVSSECFNDVSVLDTLEPCPEQCAGHGTCVDGLYCQCTTPGFTGHDCLQPLTCHLDCGLHGSCGQDGQCACSNGWSGHTCQDPPRCPGAPLPCSGRGECLAGGTCRCQAGAAGLDCFADATNHSRAARTAGNLTASRPFFARRLVQHLLSFTEKETKEPRLQNGQSISPADFGIHVNEDGHEGEASPDCEDNCHWRGLCDAGVCYCQPGFSGRTCSVAKENTDGTISIVATGAMAGVSFLCSLGITMTLLYAQQKQKRAKDMDAGYNAL</sequence>
<evidence type="ECO:0000259" key="3">
    <source>
        <dbReference type="PROSITE" id="PS50026"/>
    </source>
</evidence>
<evidence type="ECO:0000313" key="4">
    <source>
        <dbReference type="EMBL" id="CAK9005032.1"/>
    </source>
</evidence>
<dbReference type="EMBL" id="CAXAMM010004803">
    <property type="protein sequence ID" value="CAK9005032.1"/>
    <property type="molecule type" value="Genomic_DNA"/>
</dbReference>
<feature type="domain" description="EGF-like" evidence="3">
    <location>
        <begin position="591"/>
        <end position="623"/>
    </location>
</feature>
<dbReference type="SMART" id="SM00612">
    <property type="entry name" value="Kelch"/>
    <property type="match status" value="2"/>
</dbReference>
<dbReference type="PANTHER" id="PTHR33504">
    <property type="entry name" value="NADH DEHYDROGENASE (UBIQUINONE) 1 BETA SUBCOMPLEX, 4"/>
    <property type="match status" value="1"/>
</dbReference>
<feature type="disulfide bond" evidence="1">
    <location>
        <begin position="613"/>
        <end position="622"/>
    </location>
</feature>
<keyword evidence="2" id="KW-0812">Transmembrane</keyword>
<comment type="caution">
    <text evidence="1">Lacks conserved residue(s) required for the propagation of feature annotation.</text>
</comment>
<name>A0ABP0ISD8_9DINO</name>
<dbReference type="InterPro" id="IPR006652">
    <property type="entry name" value="Kelch_1"/>
</dbReference>
<dbReference type="PROSITE" id="PS50026">
    <property type="entry name" value="EGF_3"/>
    <property type="match status" value="3"/>
</dbReference>
<dbReference type="Gene3D" id="2.10.25.10">
    <property type="entry name" value="Laminin"/>
    <property type="match status" value="2"/>
</dbReference>
<dbReference type="Gene3D" id="2.120.10.80">
    <property type="entry name" value="Kelch-type beta propeller"/>
    <property type="match status" value="1"/>
</dbReference>
<dbReference type="InterPro" id="IPR015915">
    <property type="entry name" value="Kelch-typ_b-propeller"/>
</dbReference>
<dbReference type="Proteomes" id="UP001642464">
    <property type="component" value="Unassembled WGS sequence"/>
</dbReference>
<keyword evidence="2" id="KW-0472">Membrane</keyword>
<dbReference type="SMART" id="SM00181">
    <property type="entry name" value="EGF"/>
    <property type="match status" value="4"/>
</dbReference>
<feature type="transmembrane region" description="Helical" evidence="2">
    <location>
        <begin position="768"/>
        <end position="794"/>
    </location>
</feature>
<dbReference type="Pfam" id="PF24681">
    <property type="entry name" value="Kelch_KLHDC2_KLHL20_DRC7"/>
    <property type="match status" value="1"/>
</dbReference>
<dbReference type="PROSITE" id="PS01186">
    <property type="entry name" value="EGF_2"/>
    <property type="match status" value="2"/>
</dbReference>
<accession>A0ABP0ISD8</accession>
<organism evidence="4 5">
    <name type="scientific">Durusdinium trenchii</name>
    <dbReference type="NCBI Taxonomy" id="1381693"/>
    <lineage>
        <taxon>Eukaryota</taxon>
        <taxon>Sar</taxon>
        <taxon>Alveolata</taxon>
        <taxon>Dinophyceae</taxon>
        <taxon>Suessiales</taxon>
        <taxon>Symbiodiniaceae</taxon>
        <taxon>Durusdinium</taxon>
    </lineage>
</organism>
<keyword evidence="1" id="KW-0245">EGF-like domain</keyword>
<dbReference type="InterPro" id="IPR000742">
    <property type="entry name" value="EGF"/>
</dbReference>
<evidence type="ECO:0000256" key="1">
    <source>
        <dbReference type="PROSITE-ProRule" id="PRU00076"/>
    </source>
</evidence>
<feature type="disulfide bond" evidence="1">
    <location>
        <begin position="561"/>
        <end position="571"/>
    </location>
</feature>
<evidence type="ECO:0000313" key="5">
    <source>
        <dbReference type="Proteomes" id="UP001642464"/>
    </source>
</evidence>
<keyword evidence="1" id="KW-1015">Disulfide bond</keyword>
<comment type="caution">
    <text evidence="4">The sequence shown here is derived from an EMBL/GenBank/DDBJ whole genome shotgun (WGS) entry which is preliminary data.</text>
</comment>
<feature type="disulfide bond" evidence="1">
    <location>
        <begin position="649"/>
        <end position="658"/>
    </location>
</feature>
<dbReference type="PANTHER" id="PTHR33504:SF2">
    <property type="entry name" value="PROTEIN MFI"/>
    <property type="match status" value="1"/>
</dbReference>
<feature type="disulfide bond" evidence="1">
    <location>
        <begin position="595"/>
        <end position="605"/>
    </location>
</feature>